<reference evidence="1" key="2">
    <citation type="submission" date="2014-02" db="EMBL/GenBank/DDBJ databases">
        <title>Annotation of the Genome Sequence of Fusarium oxysporum f. sp. melonis 26406.</title>
        <authorList>
            <consortium name="The Broad Institute Genomics Platform"/>
            <person name="Ma L.-J."/>
            <person name="Corby-Kistler H."/>
            <person name="Broz K."/>
            <person name="Gale L.R."/>
            <person name="Jonkers W."/>
            <person name="O'Donnell K."/>
            <person name="Ploetz R."/>
            <person name="Steinberg C."/>
            <person name="Schwartz D.C."/>
            <person name="VanEtten H."/>
            <person name="Zhou S."/>
            <person name="Young S.K."/>
            <person name="Zeng Q."/>
            <person name="Gargeya S."/>
            <person name="Fitzgerald M."/>
            <person name="Abouelleil A."/>
            <person name="Alvarado L."/>
            <person name="Chapman S.B."/>
            <person name="Gainer-Dewar J."/>
            <person name="Goldberg J."/>
            <person name="Griggs A."/>
            <person name="Gujja S."/>
            <person name="Hansen M."/>
            <person name="Howarth C."/>
            <person name="Imamovic A."/>
            <person name="Ireland A."/>
            <person name="Larimer J."/>
            <person name="McCowan C."/>
            <person name="Murphy C."/>
            <person name="Pearson M."/>
            <person name="Poon T.W."/>
            <person name="Priest M."/>
            <person name="Roberts A."/>
            <person name="Saif S."/>
            <person name="Shea T."/>
            <person name="Sykes S."/>
            <person name="Wortman J."/>
            <person name="Nusbaum C."/>
            <person name="Birren B."/>
        </authorList>
    </citation>
    <scope>NUCLEOTIDE SEQUENCE</scope>
    <source>
        <strain evidence="1">26406</strain>
    </source>
</reference>
<dbReference type="Proteomes" id="UP000030703">
    <property type="component" value="Unassembled WGS sequence"/>
</dbReference>
<dbReference type="Gene3D" id="3.90.180.10">
    <property type="entry name" value="Medium-chain alcohol dehydrogenases, catalytic domain"/>
    <property type="match status" value="1"/>
</dbReference>
<sequence length="104" mass="11318">MLADVVAAQGGGTVYATMPPFGPETLPEGVVRHYTSWPYVLYKEGNEHWIRWAFHTFFAKGIASGKLLPTRIERISGGLEAVNSALDTLAKGVSNSKVVVELDK</sequence>
<organism evidence="1">
    <name type="scientific">Fusarium oxysporum f. sp. melonis 26406</name>
    <dbReference type="NCBI Taxonomy" id="1089452"/>
    <lineage>
        <taxon>Eukaryota</taxon>
        <taxon>Fungi</taxon>
        <taxon>Dikarya</taxon>
        <taxon>Ascomycota</taxon>
        <taxon>Pezizomycotina</taxon>
        <taxon>Sordariomycetes</taxon>
        <taxon>Hypocreomycetidae</taxon>
        <taxon>Hypocreales</taxon>
        <taxon>Nectriaceae</taxon>
        <taxon>Fusarium</taxon>
        <taxon>Fusarium oxysporum species complex</taxon>
    </lineage>
</organism>
<proteinExistence type="predicted"/>
<reference evidence="1" key="1">
    <citation type="submission" date="2012-04" db="EMBL/GenBank/DDBJ databases">
        <title>The Genome Sequence of Fusarium oxysporum melonis.</title>
        <authorList>
            <consortium name="The Broad Institute Genome Sequencing Platform"/>
            <person name="Ma L.-J."/>
            <person name="Gale L.R."/>
            <person name="Schwartz D.C."/>
            <person name="Zhou S."/>
            <person name="Corby-Kistler H."/>
            <person name="Young S.K."/>
            <person name="Zeng Q."/>
            <person name="Gargeya S."/>
            <person name="Fitzgerald M."/>
            <person name="Haas B."/>
            <person name="Abouelleil A."/>
            <person name="Alvarado L."/>
            <person name="Arachchi H.M."/>
            <person name="Berlin A."/>
            <person name="Brown A."/>
            <person name="Chapman S.B."/>
            <person name="Chen Z."/>
            <person name="Dunbar C."/>
            <person name="Freedman E."/>
            <person name="Gearin G."/>
            <person name="Goldberg J."/>
            <person name="Griggs A."/>
            <person name="Gujja S."/>
            <person name="Heiman D."/>
            <person name="Howarth C."/>
            <person name="Larson L."/>
            <person name="Lui A."/>
            <person name="MacDonald P.J.P."/>
            <person name="Montmayeur A."/>
            <person name="Murphy C."/>
            <person name="Neiman D."/>
            <person name="Pearson M."/>
            <person name="Priest M."/>
            <person name="Roberts A."/>
            <person name="Saif S."/>
            <person name="Shea T."/>
            <person name="Shenoy N."/>
            <person name="Sisk P."/>
            <person name="Stolte C."/>
            <person name="Sykes S."/>
            <person name="Wortman J."/>
            <person name="Nusbaum C."/>
            <person name="Birren B."/>
        </authorList>
    </citation>
    <scope>NUCLEOTIDE SEQUENCE</scope>
    <source>
        <strain evidence="1">26406</strain>
    </source>
</reference>
<dbReference type="VEuPathDB" id="FungiDB:FOMG_19164"/>
<evidence type="ECO:0008006" key="2">
    <source>
        <dbReference type="Google" id="ProtNLM"/>
    </source>
</evidence>
<name>W9Z770_FUSOX</name>
<dbReference type="EMBL" id="KI980428">
    <property type="protein sequence ID" value="EXK24098.1"/>
    <property type="molecule type" value="Genomic_DNA"/>
</dbReference>
<gene>
    <name evidence="1" type="ORF">FOMG_19164</name>
</gene>
<dbReference type="Gene3D" id="3.40.50.720">
    <property type="entry name" value="NAD(P)-binding Rossmann-like Domain"/>
    <property type="match status" value="1"/>
</dbReference>
<dbReference type="HOGENOM" id="CLU_2250301_0_0_1"/>
<accession>W9Z770</accession>
<dbReference type="AlphaFoldDB" id="W9Z770"/>
<evidence type="ECO:0000313" key="1">
    <source>
        <dbReference type="EMBL" id="EXK24098.1"/>
    </source>
</evidence>
<protein>
    <recommendedName>
        <fullName evidence="2">Alcohol dehydrogenase-like C-terminal domain-containing protein</fullName>
    </recommendedName>
</protein>
<dbReference type="OrthoDB" id="3509362at2759"/>